<comment type="caution">
    <text evidence="1">The sequence shown here is derived from an EMBL/GenBank/DDBJ whole genome shotgun (WGS) entry which is preliminary data.</text>
</comment>
<dbReference type="Gene3D" id="3.30.420.40">
    <property type="match status" value="1"/>
</dbReference>
<dbReference type="InterPro" id="IPR043129">
    <property type="entry name" value="ATPase_NBD"/>
</dbReference>
<dbReference type="EMBL" id="SNRY01010520">
    <property type="protein sequence ID" value="KAA6305657.1"/>
    <property type="molecule type" value="Genomic_DNA"/>
</dbReference>
<gene>
    <name evidence="1" type="ORF">EZS27_042689</name>
</gene>
<dbReference type="AlphaFoldDB" id="A0A5J4P853"/>
<evidence type="ECO:0000313" key="1">
    <source>
        <dbReference type="EMBL" id="KAA6305657.1"/>
    </source>
</evidence>
<protein>
    <recommendedName>
        <fullName evidence="2">Xylulokinase</fullName>
    </recommendedName>
</protein>
<name>A0A5J4P853_9ZZZZ</name>
<accession>A0A5J4P853</accession>
<dbReference type="SUPFAM" id="SSF53067">
    <property type="entry name" value="Actin-like ATPase domain"/>
    <property type="match status" value="1"/>
</dbReference>
<sequence length="80" mass="8660">MFLSSIFRDTLAGVTDAVIELYNTDGSVGAAKGAGIGAGIYKDNNEAFATLERLDVIEPNTAKQQEYADAYQRWKANLSL</sequence>
<evidence type="ECO:0008006" key="2">
    <source>
        <dbReference type="Google" id="ProtNLM"/>
    </source>
</evidence>
<proteinExistence type="predicted"/>
<reference evidence="1" key="1">
    <citation type="submission" date="2019-03" db="EMBL/GenBank/DDBJ databases">
        <title>Single cell metagenomics reveals metabolic interactions within the superorganism composed of flagellate Streblomastix strix and complex community of Bacteroidetes bacteria on its surface.</title>
        <authorList>
            <person name="Treitli S.C."/>
            <person name="Kolisko M."/>
            <person name="Husnik F."/>
            <person name="Keeling P."/>
            <person name="Hampl V."/>
        </authorList>
    </citation>
    <scope>NUCLEOTIDE SEQUENCE</scope>
    <source>
        <strain evidence="1">STM</strain>
    </source>
</reference>
<organism evidence="1">
    <name type="scientific">termite gut metagenome</name>
    <dbReference type="NCBI Taxonomy" id="433724"/>
    <lineage>
        <taxon>unclassified sequences</taxon>
        <taxon>metagenomes</taxon>
        <taxon>organismal metagenomes</taxon>
    </lineage>
</organism>